<dbReference type="InterPro" id="IPR024934">
    <property type="entry name" value="Rubredoxin-like_dom"/>
</dbReference>
<dbReference type="SUPFAM" id="SSF47240">
    <property type="entry name" value="Ferritin-like"/>
    <property type="match status" value="1"/>
</dbReference>
<evidence type="ECO:0000256" key="1">
    <source>
        <dbReference type="ARBA" id="ARBA00022448"/>
    </source>
</evidence>
<evidence type="ECO:0000256" key="2">
    <source>
        <dbReference type="ARBA" id="ARBA00022982"/>
    </source>
</evidence>
<dbReference type="GO" id="GO:0016491">
    <property type="term" value="F:oxidoreductase activity"/>
    <property type="evidence" value="ECO:0007669"/>
    <property type="project" value="InterPro"/>
</dbReference>
<dbReference type="Gene3D" id="2.20.28.10">
    <property type="match status" value="1"/>
</dbReference>
<dbReference type="InterPro" id="IPR048574">
    <property type="entry name" value="RUBY_RBDX"/>
</dbReference>
<dbReference type="InterPro" id="IPR003251">
    <property type="entry name" value="Rr_diiron-bd_dom"/>
</dbReference>
<dbReference type="PROSITE" id="PS50905">
    <property type="entry name" value="FERRITIN_LIKE"/>
    <property type="match status" value="1"/>
</dbReference>
<evidence type="ECO:0000259" key="4">
    <source>
        <dbReference type="PROSITE" id="PS50905"/>
    </source>
</evidence>
<keyword evidence="2" id="KW-0249">Electron transport</keyword>
<evidence type="ECO:0000313" key="5">
    <source>
        <dbReference type="EMBL" id="VEN73723.1"/>
    </source>
</evidence>
<sequence length="174" mass="19865">MKEKTRKNIYDAFVGEAKAYFRLLSYAEKADEEDVPQIALLFRAIAEAERVHATRHLNLLKDLLVKDTDSNLMSSFQREKTVSENAYPDFIKTAEEEGEKSAALTFSQARDAESFHMKLYERAIYSVIRQKVKAYHVCQVCGYVTDKKIPAKCPVCGAKKEKFKTVDPSNKTDL</sequence>
<dbReference type="AlphaFoldDB" id="A0A484HLF9"/>
<protein>
    <submittedName>
        <fullName evidence="5">Rubrerythrin</fullName>
    </submittedName>
</protein>
<dbReference type="Gene3D" id="1.20.1260.10">
    <property type="match status" value="1"/>
</dbReference>
<dbReference type="Pfam" id="PF21349">
    <property type="entry name" value="RUBY_RBDX"/>
    <property type="match status" value="1"/>
</dbReference>
<keyword evidence="1" id="KW-0813">Transport</keyword>
<dbReference type="GO" id="GO:0005506">
    <property type="term" value="F:iron ion binding"/>
    <property type="evidence" value="ECO:0007669"/>
    <property type="project" value="InterPro"/>
</dbReference>
<dbReference type="PROSITE" id="PS50903">
    <property type="entry name" value="RUBREDOXIN_LIKE"/>
    <property type="match status" value="1"/>
</dbReference>
<dbReference type="PANTHER" id="PTHR33746:SF4">
    <property type="entry name" value="RUBRERYTHRIN"/>
    <property type="match status" value="1"/>
</dbReference>
<dbReference type="EMBL" id="CAACVI010000012">
    <property type="protein sequence ID" value="VEN73723.1"/>
    <property type="molecule type" value="Genomic_DNA"/>
</dbReference>
<organism evidence="5">
    <name type="scientific">uncultured Desulfobacteraceae bacterium</name>
    <dbReference type="NCBI Taxonomy" id="218296"/>
    <lineage>
        <taxon>Bacteria</taxon>
        <taxon>Pseudomonadati</taxon>
        <taxon>Thermodesulfobacteriota</taxon>
        <taxon>Desulfobacteria</taxon>
        <taxon>Desulfobacterales</taxon>
        <taxon>Desulfobacteraceae</taxon>
        <taxon>environmental samples</taxon>
    </lineage>
</organism>
<dbReference type="CDD" id="cd01041">
    <property type="entry name" value="Rubrerythrin"/>
    <property type="match status" value="1"/>
</dbReference>
<name>A0A484HLF9_9BACT</name>
<dbReference type="Pfam" id="PF02915">
    <property type="entry name" value="Rubrerythrin"/>
    <property type="match status" value="1"/>
</dbReference>
<feature type="domain" description="Ferritin-like diiron" evidence="4">
    <location>
        <begin position="1"/>
        <end position="131"/>
    </location>
</feature>
<dbReference type="InterPro" id="IPR012347">
    <property type="entry name" value="Ferritin-like"/>
</dbReference>
<feature type="domain" description="Rubredoxin-like" evidence="3">
    <location>
        <begin position="133"/>
        <end position="166"/>
    </location>
</feature>
<dbReference type="SUPFAM" id="SSF57802">
    <property type="entry name" value="Rubredoxin-like"/>
    <property type="match status" value="1"/>
</dbReference>
<dbReference type="InterPro" id="IPR052753">
    <property type="entry name" value="Rbr2/Nigerythrin"/>
</dbReference>
<dbReference type="PANTHER" id="PTHR33746">
    <property type="entry name" value="RUBRERYTHRIN"/>
    <property type="match status" value="1"/>
</dbReference>
<dbReference type="InterPro" id="IPR009078">
    <property type="entry name" value="Ferritin-like_SF"/>
</dbReference>
<accession>A0A484HLF9</accession>
<proteinExistence type="predicted"/>
<dbReference type="InterPro" id="IPR009040">
    <property type="entry name" value="Ferritin-like_diiron"/>
</dbReference>
<reference evidence="5" key="1">
    <citation type="submission" date="2019-01" db="EMBL/GenBank/DDBJ databases">
        <authorList>
            <consortium name="Genoscope - CEA"/>
            <person name="William W."/>
        </authorList>
    </citation>
    <scope>NUCLEOTIDE SEQUENCE</scope>
    <source>
        <strain evidence="5">CR-1</strain>
    </source>
</reference>
<evidence type="ECO:0000259" key="3">
    <source>
        <dbReference type="PROSITE" id="PS50903"/>
    </source>
</evidence>
<gene>
    <name evidence="5" type="ORF">EPICR_20192</name>
</gene>